<dbReference type="GeneID" id="36832815"/>
<dbReference type="InterPro" id="IPR031594">
    <property type="entry name" value="OFeT_1"/>
</dbReference>
<keyword evidence="1" id="KW-1133">Transmembrane helix</keyword>
<accession>A0A2U9IGM2</accession>
<keyword evidence="3" id="KW-1185">Reference proteome</keyword>
<dbReference type="OrthoDB" id="27450at2157"/>
<dbReference type="Proteomes" id="UP000248044">
    <property type="component" value="Chromosome"/>
</dbReference>
<dbReference type="RefSeq" id="WP_110271030.1">
    <property type="nucleotide sequence ID" value="NZ_CP029289.2"/>
</dbReference>
<gene>
    <name evidence="2" type="ORF">DFR85_11625</name>
</gene>
<feature type="transmembrane region" description="Helical" evidence="1">
    <location>
        <begin position="37"/>
        <end position="58"/>
    </location>
</feature>
<feature type="transmembrane region" description="Helical" evidence="1">
    <location>
        <begin position="6"/>
        <end position="30"/>
    </location>
</feature>
<evidence type="ECO:0000313" key="3">
    <source>
        <dbReference type="Proteomes" id="UP000248044"/>
    </source>
</evidence>
<sequence>MDVGIFLAAFGISLLELSEAGAVAVIYRGIFNSNKPYIYAILGVLTVLIPTFLLGSFISLLPLNYVLIAAGIILFYFGYRLLRSARRSIKGLRKPHEKEKEESIAVVYTIGATEAFEAALVIIALIPQNYVSTLIGTLSASLVVIALTIILKSQIMKIRVPQLKYALSALLFSLGTLWFGEVFIGIDEIFLPLFFVVYLAVNYALIRI</sequence>
<reference evidence="2 3" key="1">
    <citation type="submission" date="2018-05" db="EMBL/GenBank/DDBJ databases">
        <title>Complete Genome Sequences of Extremely Thermoacidophilic, Metal-Mobilizing Type-Strain Members of the Archaeal Family Sulfolobaceae: Acidianus brierleyi DSM-1651T, Acidianus sulfidivorans DSM-18786T, Metallosphaera hakonensis DSM-7519T, and Metallosphaera prunae DSM-10039T.</title>
        <authorList>
            <person name="Counts J.A."/>
            <person name="Kelly R.M."/>
        </authorList>
    </citation>
    <scope>NUCLEOTIDE SEQUENCE [LARGE SCALE GENOMIC DNA]</scope>
    <source>
        <strain evidence="2 3">DSM 1651</strain>
    </source>
</reference>
<dbReference type="EMBL" id="CP029289">
    <property type="protein sequence ID" value="AWR95149.1"/>
    <property type="molecule type" value="Genomic_DNA"/>
</dbReference>
<keyword evidence="1" id="KW-0812">Transmembrane</keyword>
<feature type="transmembrane region" description="Helical" evidence="1">
    <location>
        <begin position="163"/>
        <end position="183"/>
    </location>
</feature>
<keyword evidence="1" id="KW-0472">Membrane</keyword>
<evidence type="ECO:0000313" key="2">
    <source>
        <dbReference type="EMBL" id="AWR95149.1"/>
    </source>
</evidence>
<organism evidence="2 3">
    <name type="scientific">Acidianus brierleyi</name>
    <dbReference type="NCBI Taxonomy" id="41673"/>
    <lineage>
        <taxon>Archaea</taxon>
        <taxon>Thermoproteota</taxon>
        <taxon>Thermoprotei</taxon>
        <taxon>Sulfolobales</taxon>
        <taxon>Sulfolobaceae</taxon>
        <taxon>Acidianus</taxon>
    </lineage>
</organism>
<evidence type="ECO:0000256" key="1">
    <source>
        <dbReference type="SAM" id="Phobius"/>
    </source>
</evidence>
<name>A0A2U9IGM2_9CREN</name>
<feature type="transmembrane region" description="Helical" evidence="1">
    <location>
        <begin position="189"/>
        <end position="206"/>
    </location>
</feature>
<feature type="transmembrane region" description="Helical" evidence="1">
    <location>
        <begin position="103"/>
        <end position="126"/>
    </location>
</feature>
<feature type="transmembrane region" description="Helical" evidence="1">
    <location>
        <begin position="64"/>
        <end position="82"/>
    </location>
</feature>
<dbReference type="KEGG" id="abri:DFR85_11625"/>
<feature type="transmembrane region" description="Helical" evidence="1">
    <location>
        <begin position="132"/>
        <end position="151"/>
    </location>
</feature>
<proteinExistence type="predicted"/>
<protein>
    <submittedName>
        <fullName evidence="2">Uncharacterized protein</fullName>
    </submittedName>
</protein>
<dbReference type="Pfam" id="PF16955">
    <property type="entry name" value="OFeT_1"/>
    <property type="match status" value="1"/>
</dbReference>
<dbReference type="AlphaFoldDB" id="A0A2U9IGM2"/>